<keyword evidence="2" id="KW-1185">Reference proteome</keyword>
<sequence length="134" mass="13866">MDALLVAGQIAPYVTAAVGAYGTAVVTRVSDAGADATVSLGQRILQRVWRREESREDIEGAVDALAAAPEDEDLQALLRAQLKRALLADPELTAELARLLPPAGSAFTASGAGSVAVQHNSGIISTGSDTTIRR</sequence>
<dbReference type="RefSeq" id="WP_184733184.1">
    <property type="nucleotide sequence ID" value="NZ_BMRW01000003.1"/>
</dbReference>
<dbReference type="Proteomes" id="UP000556436">
    <property type="component" value="Unassembled WGS sequence"/>
</dbReference>
<name>A0A7W7LAP7_STRNE</name>
<organism evidence="1 2">
    <name type="scientific">Streptomyces netropsis</name>
    <name type="common">Streptoverticillium netropsis</name>
    <dbReference type="NCBI Taxonomy" id="55404"/>
    <lineage>
        <taxon>Bacteria</taxon>
        <taxon>Bacillati</taxon>
        <taxon>Actinomycetota</taxon>
        <taxon>Actinomycetes</taxon>
        <taxon>Kitasatosporales</taxon>
        <taxon>Streptomycetaceae</taxon>
        <taxon>Streptomyces</taxon>
    </lineage>
</organism>
<evidence type="ECO:0000313" key="2">
    <source>
        <dbReference type="Proteomes" id="UP000556436"/>
    </source>
</evidence>
<dbReference type="AlphaFoldDB" id="A0A7W7LAP7"/>
<dbReference type="EMBL" id="JACHJG010000003">
    <property type="protein sequence ID" value="MBB4886138.1"/>
    <property type="molecule type" value="Genomic_DNA"/>
</dbReference>
<gene>
    <name evidence="1" type="ORF">FHS38_002167</name>
</gene>
<protein>
    <submittedName>
        <fullName evidence="1">Uncharacterized protein</fullName>
    </submittedName>
</protein>
<proteinExistence type="predicted"/>
<comment type="caution">
    <text evidence="1">The sequence shown here is derived from an EMBL/GenBank/DDBJ whole genome shotgun (WGS) entry which is preliminary data.</text>
</comment>
<accession>A0A7W7LAP7</accession>
<reference evidence="1 2" key="1">
    <citation type="submission" date="2020-08" db="EMBL/GenBank/DDBJ databases">
        <title>Genomic Encyclopedia of Type Strains, Phase III (KMG-III): the genomes of soil and plant-associated and newly described type strains.</title>
        <authorList>
            <person name="Whitman W."/>
        </authorList>
    </citation>
    <scope>NUCLEOTIDE SEQUENCE [LARGE SCALE GENOMIC DNA]</scope>
    <source>
        <strain evidence="1 2">CECT 3265</strain>
    </source>
</reference>
<evidence type="ECO:0000313" key="1">
    <source>
        <dbReference type="EMBL" id="MBB4886138.1"/>
    </source>
</evidence>